<dbReference type="Pfam" id="PF02485">
    <property type="entry name" value="Branch"/>
    <property type="match status" value="1"/>
</dbReference>
<dbReference type="Proteomes" id="UP000011087">
    <property type="component" value="Unassembled WGS sequence"/>
</dbReference>
<evidence type="ECO:0000256" key="2">
    <source>
        <dbReference type="ARBA" id="ARBA00022676"/>
    </source>
</evidence>
<keyword evidence="4" id="KW-0472">Membrane</keyword>
<keyword evidence="2" id="KW-0328">Glycosyltransferase</keyword>
<dbReference type="GO" id="GO:0016020">
    <property type="term" value="C:membrane"/>
    <property type="evidence" value="ECO:0007669"/>
    <property type="project" value="UniProtKB-SubCell"/>
</dbReference>
<accession>L1IM79</accession>
<sequence length="531" mass="60186">MPSVSPARDHSIALLFLTYGEVNNPEAWAQWLRKEEADKFSVYVHAKEANKVQHDLFRRNLVKAVDTAWGRVSLVRAHLVMLREALKESKNEWFVLLSNSCLPMVSFETLFDYLNAHKGKSFFDLHKVESQRFQRENFRRVLEEKKANMSEGKEKELALLEELASKEHGETIQAHSQWCILCREDAKALAEAQDAELWLSAFDLLLDEEYVDKSLMLAPDELLPLTYLRYHARRRGERMRKVVNIKVTYSWCCLDGGNCSCDASRAKHPQSFSRLMPELVRQCCDHNSLFARKFEPKMEVDPLVQLWQATTGEEKVTAAKYSDWMADPSRLSERQQLELVMYMSMRAEKPGRRPSLPPPSAHGAHGGSCAPRASVDAGAANRREATAGKEKVNKDKEEAQARRTETSKLERNAETFKQVLYSSSDDELPLSVPLPVLSISMKPNVACTKSKPSLAYDSDEDDLPLTFELPRKPNVACPKSKPSLAYDSDEDDLPLTFELPRKRTTPAEPGIQACGRLGLEDSSKRPRCALA</sequence>
<evidence type="ECO:0000256" key="4">
    <source>
        <dbReference type="ARBA" id="ARBA00023136"/>
    </source>
</evidence>
<dbReference type="HOGENOM" id="CLU_513351_0_0_1"/>
<dbReference type="RefSeq" id="XP_005823989.1">
    <property type="nucleotide sequence ID" value="XM_005823932.1"/>
</dbReference>
<keyword evidence="9" id="KW-1185">Reference proteome</keyword>
<gene>
    <name evidence="7" type="ORF">GUITHDRAFT_165600</name>
</gene>
<dbReference type="PANTHER" id="PTHR31042:SF150">
    <property type="entry name" value="OS06G0661900 PROTEIN"/>
    <property type="match status" value="1"/>
</dbReference>
<evidence type="ECO:0000256" key="5">
    <source>
        <dbReference type="ARBA" id="ARBA00023180"/>
    </source>
</evidence>
<evidence type="ECO:0000313" key="7">
    <source>
        <dbReference type="EMBL" id="EKX37009.1"/>
    </source>
</evidence>
<feature type="region of interest" description="Disordered" evidence="6">
    <location>
        <begin position="348"/>
        <end position="410"/>
    </location>
</feature>
<feature type="compositionally biased region" description="Basic and acidic residues" evidence="6">
    <location>
        <begin position="381"/>
        <end position="410"/>
    </location>
</feature>
<feature type="region of interest" description="Disordered" evidence="6">
    <location>
        <begin position="500"/>
        <end position="531"/>
    </location>
</feature>
<dbReference type="AlphaFoldDB" id="L1IM79"/>
<name>L1IM79_GUITC</name>
<evidence type="ECO:0000256" key="1">
    <source>
        <dbReference type="ARBA" id="ARBA00004606"/>
    </source>
</evidence>
<dbReference type="GeneID" id="17293749"/>
<organism evidence="7">
    <name type="scientific">Guillardia theta (strain CCMP2712)</name>
    <name type="common">Cryptophyte</name>
    <dbReference type="NCBI Taxonomy" id="905079"/>
    <lineage>
        <taxon>Eukaryota</taxon>
        <taxon>Cryptophyceae</taxon>
        <taxon>Pyrenomonadales</taxon>
        <taxon>Geminigeraceae</taxon>
        <taxon>Guillardia</taxon>
    </lineage>
</organism>
<proteinExistence type="predicted"/>
<dbReference type="InterPro" id="IPR044174">
    <property type="entry name" value="BC10-like"/>
</dbReference>
<dbReference type="PaxDb" id="55529-EKX37009"/>
<evidence type="ECO:0000313" key="8">
    <source>
        <dbReference type="EnsemblProtists" id="EKX37009"/>
    </source>
</evidence>
<dbReference type="EMBL" id="JH993065">
    <property type="protein sequence ID" value="EKX37009.1"/>
    <property type="molecule type" value="Genomic_DNA"/>
</dbReference>
<evidence type="ECO:0000256" key="3">
    <source>
        <dbReference type="ARBA" id="ARBA00022679"/>
    </source>
</evidence>
<reference evidence="8" key="3">
    <citation type="submission" date="2015-06" db="UniProtKB">
        <authorList>
            <consortium name="EnsemblProtists"/>
        </authorList>
    </citation>
    <scope>IDENTIFICATION</scope>
</reference>
<protein>
    <submittedName>
        <fullName evidence="7 8">Uncharacterized protein</fullName>
    </submittedName>
</protein>
<keyword evidence="3" id="KW-0808">Transferase</keyword>
<dbReference type="KEGG" id="gtt:GUITHDRAFT_165600"/>
<evidence type="ECO:0000313" key="9">
    <source>
        <dbReference type="Proteomes" id="UP000011087"/>
    </source>
</evidence>
<dbReference type="EnsemblProtists" id="EKX37009">
    <property type="protein sequence ID" value="EKX37009"/>
    <property type="gene ID" value="GUITHDRAFT_165600"/>
</dbReference>
<dbReference type="PANTHER" id="PTHR31042">
    <property type="entry name" value="CORE-2/I-BRANCHING BETA-1,6-N-ACETYLGLUCOSAMINYLTRANSFERASE FAMILY PROTEIN-RELATED"/>
    <property type="match status" value="1"/>
</dbReference>
<dbReference type="InterPro" id="IPR003406">
    <property type="entry name" value="Glyco_trans_14"/>
</dbReference>
<reference evidence="7 9" key="1">
    <citation type="journal article" date="2012" name="Nature">
        <title>Algal genomes reveal evolutionary mosaicism and the fate of nucleomorphs.</title>
        <authorList>
            <consortium name="DOE Joint Genome Institute"/>
            <person name="Curtis B.A."/>
            <person name="Tanifuji G."/>
            <person name="Burki F."/>
            <person name="Gruber A."/>
            <person name="Irimia M."/>
            <person name="Maruyama S."/>
            <person name="Arias M.C."/>
            <person name="Ball S.G."/>
            <person name="Gile G.H."/>
            <person name="Hirakawa Y."/>
            <person name="Hopkins J.F."/>
            <person name="Kuo A."/>
            <person name="Rensing S.A."/>
            <person name="Schmutz J."/>
            <person name="Symeonidi A."/>
            <person name="Elias M."/>
            <person name="Eveleigh R.J."/>
            <person name="Herman E.K."/>
            <person name="Klute M.J."/>
            <person name="Nakayama T."/>
            <person name="Obornik M."/>
            <person name="Reyes-Prieto A."/>
            <person name="Armbrust E.V."/>
            <person name="Aves S.J."/>
            <person name="Beiko R.G."/>
            <person name="Coutinho P."/>
            <person name="Dacks J.B."/>
            <person name="Durnford D.G."/>
            <person name="Fast N.M."/>
            <person name="Green B.R."/>
            <person name="Grisdale C.J."/>
            <person name="Hempel F."/>
            <person name="Henrissat B."/>
            <person name="Hoppner M.P."/>
            <person name="Ishida K."/>
            <person name="Kim E."/>
            <person name="Koreny L."/>
            <person name="Kroth P.G."/>
            <person name="Liu Y."/>
            <person name="Malik S.B."/>
            <person name="Maier U.G."/>
            <person name="McRose D."/>
            <person name="Mock T."/>
            <person name="Neilson J.A."/>
            <person name="Onodera N.T."/>
            <person name="Poole A.M."/>
            <person name="Pritham E.J."/>
            <person name="Richards T.A."/>
            <person name="Rocap G."/>
            <person name="Roy S.W."/>
            <person name="Sarai C."/>
            <person name="Schaack S."/>
            <person name="Shirato S."/>
            <person name="Slamovits C.H."/>
            <person name="Spencer D.F."/>
            <person name="Suzuki S."/>
            <person name="Worden A.Z."/>
            <person name="Zauner S."/>
            <person name="Barry K."/>
            <person name="Bell C."/>
            <person name="Bharti A.K."/>
            <person name="Crow J.A."/>
            <person name="Grimwood J."/>
            <person name="Kramer R."/>
            <person name="Lindquist E."/>
            <person name="Lucas S."/>
            <person name="Salamov A."/>
            <person name="McFadden G.I."/>
            <person name="Lane C.E."/>
            <person name="Keeling P.J."/>
            <person name="Gray M.W."/>
            <person name="Grigoriev I.V."/>
            <person name="Archibald J.M."/>
        </authorList>
    </citation>
    <scope>NUCLEOTIDE SEQUENCE</scope>
    <source>
        <strain evidence="7 9">CCMP2712</strain>
    </source>
</reference>
<reference evidence="9" key="2">
    <citation type="submission" date="2012-11" db="EMBL/GenBank/DDBJ databases">
        <authorList>
            <person name="Kuo A."/>
            <person name="Curtis B.A."/>
            <person name="Tanifuji G."/>
            <person name="Burki F."/>
            <person name="Gruber A."/>
            <person name="Irimia M."/>
            <person name="Maruyama S."/>
            <person name="Arias M.C."/>
            <person name="Ball S.G."/>
            <person name="Gile G.H."/>
            <person name="Hirakawa Y."/>
            <person name="Hopkins J.F."/>
            <person name="Rensing S.A."/>
            <person name="Schmutz J."/>
            <person name="Symeonidi A."/>
            <person name="Elias M."/>
            <person name="Eveleigh R.J."/>
            <person name="Herman E.K."/>
            <person name="Klute M.J."/>
            <person name="Nakayama T."/>
            <person name="Obornik M."/>
            <person name="Reyes-Prieto A."/>
            <person name="Armbrust E.V."/>
            <person name="Aves S.J."/>
            <person name="Beiko R.G."/>
            <person name="Coutinho P."/>
            <person name="Dacks J.B."/>
            <person name="Durnford D.G."/>
            <person name="Fast N.M."/>
            <person name="Green B.R."/>
            <person name="Grisdale C."/>
            <person name="Hempe F."/>
            <person name="Henrissat B."/>
            <person name="Hoppner M.P."/>
            <person name="Ishida K.-I."/>
            <person name="Kim E."/>
            <person name="Koreny L."/>
            <person name="Kroth P.G."/>
            <person name="Liu Y."/>
            <person name="Malik S.-B."/>
            <person name="Maier U.G."/>
            <person name="McRose D."/>
            <person name="Mock T."/>
            <person name="Neilson J.A."/>
            <person name="Onodera N.T."/>
            <person name="Poole A.M."/>
            <person name="Pritham E.J."/>
            <person name="Richards T.A."/>
            <person name="Rocap G."/>
            <person name="Roy S.W."/>
            <person name="Sarai C."/>
            <person name="Schaack S."/>
            <person name="Shirato S."/>
            <person name="Slamovits C.H."/>
            <person name="Spencer D.F."/>
            <person name="Suzuki S."/>
            <person name="Worden A.Z."/>
            <person name="Zauner S."/>
            <person name="Barry K."/>
            <person name="Bell C."/>
            <person name="Bharti A.K."/>
            <person name="Crow J.A."/>
            <person name="Grimwood J."/>
            <person name="Kramer R."/>
            <person name="Lindquist E."/>
            <person name="Lucas S."/>
            <person name="Salamov A."/>
            <person name="McFadden G.I."/>
            <person name="Lane C.E."/>
            <person name="Keeling P.J."/>
            <person name="Gray M.W."/>
            <person name="Grigoriev I.V."/>
            <person name="Archibald J.M."/>
        </authorList>
    </citation>
    <scope>NUCLEOTIDE SEQUENCE</scope>
    <source>
        <strain evidence="9">CCMP2712</strain>
    </source>
</reference>
<dbReference type="GO" id="GO:0016757">
    <property type="term" value="F:glycosyltransferase activity"/>
    <property type="evidence" value="ECO:0007669"/>
    <property type="project" value="UniProtKB-KW"/>
</dbReference>
<dbReference type="OrthoDB" id="191334at2759"/>
<evidence type="ECO:0000256" key="6">
    <source>
        <dbReference type="SAM" id="MobiDB-lite"/>
    </source>
</evidence>
<keyword evidence="5" id="KW-0325">Glycoprotein</keyword>
<comment type="subcellular location">
    <subcellularLocation>
        <location evidence="1">Membrane</location>
        <topology evidence="1">Single-pass type II membrane protein</topology>
    </subcellularLocation>
</comment>